<feature type="region of interest" description="Disordered" evidence="1">
    <location>
        <begin position="16"/>
        <end position="40"/>
    </location>
</feature>
<dbReference type="AlphaFoldDB" id="A0A8I2ZDL4"/>
<name>A0A8I2ZDL4_VERLO</name>
<feature type="compositionally biased region" description="Low complexity" evidence="1">
    <location>
        <begin position="25"/>
        <end position="38"/>
    </location>
</feature>
<evidence type="ECO:0000313" key="2">
    <source>
        <dbReference type="EMBL" id="KAG7128278.1"/>
    </source>
</evidence>
<sequence length="67" mass="7323">MPRLIDKRCLLVTNGFGTHDANHQPRPSNGSNPSPSTSLAQRCHLPLPNLAFARTWVADCIKKISDG</sequence>
<comment type="caution">
    <text evidence="2">The sequence shown here is derived from an EMBL/GenBank/DDBJ whole genome shotgun (WGS) entry which is preliminary data.</text>
</comment>
<evidence type="ECO:0000313" key="3">
    <source>
        <dbReference type="Proteomes" id="UP000689129"/>
    </source>
</evidence>
<dbReference type="Proteomes" id="UP000689129">
    <property type="component" value="Unassembled WGS sequence"/>
</dbReference>
<gene>
    <name evidence="2" type="ORF">HYQ45_012009</name>
</gene>
<accession>A0A8I2ZDL4</accession>
<reference evidence="2" key="1">
    <citation type="journal article" date="2021" name="Mol. Plant Pathol.">
        <title>A 20-kb lineage-specific genomic region tames virulence in pathogenic amphidiploid Verticillium longisporum.</title>
        <authorList>
            <person name="Harting R."/>
            <person name="Starke J."/>
            <person name="Kusch H."/>
            <person name="Poggeler S."/>
            <person name="Maurus I."/>
            <person name="Schluter R."/>
            <person name="Landesfeind M."/>
            <person name="Bulla I."/>
            <person name="Nowrousian M."/>
            <person name="de Jonge R."/>
            <person name="Stahlhut G."/>
            <person name="Hoff K.J."/>
            <person name="Asshauer K.P."/>
            <person name="Thurmer A."/>
            <person name="Stanke M."/>
            <person name="Daniel R."/>
            <person name="Morgenstern B."/>
            <person name="Thomma B.P.H.J."/>
            <person name="Kronstad J.W."/>
            <person name="Braus-Stromeyer S.A."/>
            <person name="Braus G.H."/>
        </authorList>
    </citation>
    <scope>NUCLEOTIDE SEQUENCE</scope>
    <source>
        <strain evidence="2">Vl32</strain>
    </source>
</reference>
<dbReference type="EMBL" id="JAEMWZ010000270">
    <property type="protein sequence ID" value="KAG7128278.1"/>
    <property type="molecule type" value="Genomic_DNA"/>
</dbReference>
<evidence type="ECO:0000256" key="1">
    <source>
        <dbReference type="SAM" id="MobiDB-lite"/>
    </source>
</evidence>
<protein>
    <submittedName>
        <fullName evidence="2">Uncharacterized protein</fullName>
    </submittedName>
</protein>
<proteinExistence type="predicted"/>
<organism evidence="2 3">
    <name type="scientific">Verticillium longisporum</name>
    <name type="common">Verticillium dahliae var. longisporum</name>
    <dbReference type="NCBI Taxonomy" id="100787"/>
    <lineage>
        <taxon>Eukaryota</taxon>
        <taxon>Fungi</taxon>
        <taxon>Dikarya</taxon>
        <taxon>Ascomycota</taxon>
        <taxon>Pezizomycotina</taxon>
        <taxon>Sordariomycetes</taxon>
        <taxon>Hypocreomycetidae</taxon>
        <taxon>Glomerellales</taxon>
        <taxon>Plectosphaerellaceae</taxon>
        <taxon>Verticillium</taxon>
    </lineage>
</organism>